<organism evidence="2 3">
    <name type="scientific">Characodon lateralis</name>
    <dbReference type="NCBI Taxonomy" id="208331"/>
    <lineage>
        <taxon>Eukaryota</taxon>
        <taxon>Metazoa</taxon>
        <taxon>Chordata</taxon>
        <taxon>Craniata</taxon>
        <taxon>Vertebrata</taxon>
        <taxon>Euteleostomi</taxon>
        <taxon>Actinopterygii</taxon>
        <taxon>Neopterygii</taxon>
        <taxon>Teleostei</taxon>
        <taxon>Neoteleostei</taxon>
        <taxon>Acanthomorphata</taxon>
        <taxon>Ovalentaria</taxon>
        <taxon>Atherinomorphae</taxon>
        <taxon>Cyprinodontiformes</taxon>
        <taxon>Goodeidae</taxon>
        <taxon>Characodon</taxon>
    </lineage>
</organism>
<evidence type="ECO:0000256" key="1">
    <source>
        <dbReference type="SAM" id="Phobius"/>
    </source>
</evidence>
<dbReference type="EMBL" id="JAHUTJ010009630">
    <property type="protein sequence ID" value="MED6267944.1"/>
    <property type="molecule type" value="Genomic_DNA"/>
</dbReference>
<dbReference type="Proteomes" id="UP001352852">
    <property type="component" value="Unassembled WGS sequence"/>
</dbReference>
<keyword evidence="1" id="KW-0812">Transmembrane</keyword>
<gene>
    <name evidence="2" type="ORF">CHARACLAT_017208</name>
</gene>
<evidence type="ECO:0008006" key="4">
    <source>
        <dbReference type="Google" id="ProtNLM"/>
    </source>
</evidence>
<accession>A0ABU7D1B1</accession>
<reference evidence="2 3" key="1">
    <citation type="submission" date="2021-06" db="EMBL/GenBank/DDBJ databases">
        <authorList>
            <person name="Palmer J.M."/>
        </authorList>
    </citation>
    <scope>NUCLEOTIDE SEQUENCE [LARGE SCALE GENOMIC DNA]</scope>
    <source>
        <strain evidence="2 3">CL_MEX2019</strain>
        <tissue evidence="2">Muscle</tissue>
    </source>
</reference>
<feature type="transmembrane region" description="Helical" evidence="1">
    <location>
        <begin position="12"/>
        <end position="31"/>
    </location>
</feature>
<keyword evidence="1" id="KW-1133">Transmembrane helix</keyword>
<evidence type="ECO:0000313" key="2">
    <source>
        <dbReference type="EMBL" id="MED6267944.1"/>
    </source>
</evidence>
<evidence type="ECO:0000313" key="3">
    <source>
        <dbReference type="Proteomes" id="UP001352852"/>
    </source>
</evidence>
<comment type="caution">
    <text evidence="2">The sequence shown here is derived from an EMBL/GenBank/DDBJ whole genome shotgun (WGS) entry which is preliminary data.</text>
</comment>
<keyword evidence="3" id="KW-1185">Reference proteome</keyword>
<protein>
    <recommendedName>
        <fullName evidence="4">Agouti signaling protein</fullName>
    </recommendedName>
</protein>
<sequence length="98" mass="11193">MVKTQNNAREHGGFYISLLHVVLLCHFYSFYPSKSFKYFADNKNYYKTVIQSEHSPASITLPCGCLCHCSLVSSKSVKNRRKKLINNKEISNSPLQCS</sequence>
<proteinExistence type="predicted"/>
<keyword evidence="1" id="KW-0472">Membrane</keyword>
<name>A0ABU7D1B1_9TELE</name>